<dbReference type="Proteomes" id="UP000789375">
    <property type="component" value="Unassembled WGS sequence"/>
</dbReference>
<dbReference type="AlphaFoldDB" id="A0A9N9GUE6"/>
<feature type="region of interest" description="Disordered" evidence="1">
    <location>
        <begin position="101"/>
        <end position="126"/>
    </location>
</feature>
<keyword evidence="3" id="KW-1185">Reference proteome</keyword>
<dbReference type="Gene3D" id="1.20.1270.10">
    <property type="match status" value="1"/>
</dbReference>
<evidence type="ECO:0000256" key="1">
    <source>
        <dbReference type="SAM" id="MobiDB-lite"/>
    </source>
</evidence>
<accession>A0A9N9GUE6</accession>
<name>A0A9N9GUE6_FUNMO</name>
<reference evidence="2" key="1">
    <citation type="submission" date="2021-06" db="EMBL/GenBank/DDBJ databases">
        <authorList>
            <person name="Kallberg Y."/>
            <person name="Tangrot J."/>
            <person name="Rosling A."/>
        </authorList>
    </citation>
    <scope>NUCLEOTIDE SEQUENCE</scope>
    <source>
        <strain evidence="2">87-6 pot B 2015</strain>
    </source>
</reference>
<proteinExistence type="predicted"/>
<evidence type="ECO:0000313" key="3">
    <source>
        <dbReference type="Proteomes" id="UP000789375"/>
    </source>
</evidence>
<evidence type="ECO:0000313" key="2">
    <source>
        <dbReference type="EMBL" id="CAG8630537.1"/>
    </source>
</evidence>
<feature type="compositionally biased region" description="Polar residues" evidence="1">
    <location>
        <begin position="101"/>
        <end position="112"/>
    </location>
</feature>
<protein>
    <submittedName>
        <fullName evidence="2">13142_t:CDS:1</fullName>
    </submittedName>
</protein>
<dbReference type="InterPro" id="IPR029048">
    <property type="entry name" value="HSP70_C_sf"/>
</dbReference>
<sequence length="126" mass="14690">MVLAVDKDTGISIAEDEKYREEDEKFVVRKIQARNGLEINRTKRSTSNRQRKLEVAIQESITWLEINQEAEKKEYDYKQESLEEIVDSIIKQQRKPTQITFSSLNTDLSTPRRSAFGNPQPYTGRP</sequence>
<dbReference type="SUPFAM" id="SSF100934">
    <property type="entry name" value="Heat shock protein 70kD (HSP70), C-terminal subdomain"/>
    <property type="match status" value="1"/>
</dbReference>
<comment type="caution">
    <text evidence="2">The sequence shown here is derived from an EMBL/GenBank/DDBJ whole genome shotgun (WGS) entry which is preliminary data.</text>
</comment>
<organism evidence="2 3">
    <name type="scientific">Funneliformis mosseae</name>
    <name type="common">Endomycorrhizal fungus</name>
    <name type="synonym">Glomus mosseae</name>
    <dbReference type="NCBI Taxonomy" id="27381"/>
    <lineage>
        <taxon>Eukaryota</taxon>
        <taxon>Fungi</taxon>
        <taxon>Fungi incertae sedis</taxon>
        <taxon>Mucoromycota</taxon>
        <taxon>Glomeromycotina</taxon>
        <taxon>Glomeromycetes</taxon>
        <taxon>Glomerales</taxon>
        <taxon>Glomeraceae</taxon>
        <taxon>Funneliformis</taxon>
    </lineage>
</organism>
<dbReference type="EMBL" id="CAJVPP010003492">
    <property type="protein sequence ID" value="CAG8630537.1"/>
    <property type="molecule type" value="Genomic_DNA"/>
</dbReference>
<gene>
    <name evidence="2" type="ORF">FMOSSE_LOCUS10461</name>
</gene>